<dbReference type="AlphaFoldDB" id="A0A1M7JG67"/>
<dbReference type="EMBL" id="FRCY01000002">
    <property type="protein sequence ID" value="SHM52059.1"/>
    <property type="molecule type" value="Genomic_DNA"/>
</dbReference>
<gene>
    <name evidence="1" type="ORF">SAMN04488057_1023</name>
</gene>
<accession>A0A1M7JG67</accession>
<reference evidence="1 2" key="1">
    <citation type="submission" date="2016-11" db="EMBL/GenBank/DDBJ databases">
        <authorList>
            <person name="Jaros S."/>
            <person name="Januszkiewicz K."/>
            <person name="Wedrychowicz H."/>
        </authorList>
    </citation>
    <scope>NUCLEOTIDE SEQUENCE [LARGE SCALE GENOMIC DNA]</scope>
    <source>
        <strain evidence="1 2">CGMCC 1.6102</strain>
    </source>
</reference>
<evidence type="ECO:0000313" key="2">
    <source>
        <dbReference type="Proteomes" id="UP000184513"/>
    </source>
</evidence>
<evidence type="ECO:0000313" key="1">
    <source>
        <dbReference type="EMBL" id="SHM52059.1"/>
    </source>
</evidence>
<organism evidence="1 2">
    <name type="scientific">Cyclobacterium lianum</name>
    <dbReference type="NCBI Taxonomy" id="388280"/>
    <lineage>
        <taxon>Bacteria</taxon>
        <taxon>Pseudomonadati</taxon>
        <taxon>Bacteroidota</taxon>
        <taxon>Cytophagia</taxon>
        <taxon>Cytophagales</taxon>
        <taxon>Cyclobacteriaceae</taxon>
        <taxon>Cyclobacterium</taxon>
    </lineage>
</organism>
<keyword evidence="2" id="KW-1185">Reference proteome</keyword>
<proteinExistence type="predicted"/>
<dbReference type="Proteomes" id="UP000184513">
    <property type="component" value="Unassembled WGS sequence"/>
</dbReference>
<protein>
    <submittedName>
        <fullName evidence="1">Uncharacterized protein</fullName>
    </submittedName>
</protein>
<sequence>MRLHQKVLLIEFGRNPMFSPRPTGHPGGLRCSVRPSGVWFLHSLLVSPATMISADFLAHRIRIYSKTSLGKVNIPARPVRRACANPQPGPKLSLCPLPYLPVRCFPPFGRLGLRRDPDGRDKLWHLIRPHGLSIWHCVRPLRTPVLGRVRQCRHRSLAYLPPSKLAPH</sequence>
<name>A0A1M7JG67_9BACT</name>